<dbReference type="Proteomes" id="UP000478505">
    <property type="component" value="Unassembled WGS sequence"/>
</dbReference>
<comment type="caution">
    <text evidence="2">The sequence shown here is derived from an EMBL/GenBank/DDBJ whole genome shotgun (WGS) entry which is preliminary data.</text>
</comment>
<dbReference type="Gene3D" id="3.20.20.140">
    <property type="entry name" value="Metal-dependent hydrolases"/>
    <property type="match status" value="1"/>
</dbReference>
<organism evidence="2 3">
    <name type="scientific">Psychroflexus aurantiacus</name>
    <dbReference type="NCBI Taxonomy" id="2709310"/>
    <lineage>
        <taxon>Bacteria</taxon>
        <taxon>Pseudomonadati</taxon>
        <taxon>Bacteroidota</taxon>
        <taxon>Flavobacteriia</taxon>
        <taxon>Flavobacteriales</taxon>
        <taxon>Flavobacteriaceae</taxon>
        <taxon>Psychroflexus</taxon>
    </lineage>
</organism>
<dbReference type="InterPro" id="IPR032466">
    <property type="entry name" value="Metal_Hydrolase"/>
</dbReference>
<reference evidence="2 3" key="1">
    <citation type="submission" date="2020-02" db="EMBL/GenBank/DDBJ databases">
        <title>Flavobacteriaceae Psychroflexus bacterium YR1-1, complete genome.</title>
        <authorList>
            <person name="Li Y."/>
            <person name="Wu S."/>
        </authorList>
    </citation>
    <scope>NUCLEOTIDE SEQUENCE [LARGE SCALE GENOMIC DNA]</scope>
    <source>
        <strain evidence="2 3">YR1-1</strain>
    </source>
</reference>
<name>A0A6B3R9B0_9FLAO</name>
<feature type="domain" description="Amidohydrolase 3" evidence="1">
    <location>
        <begin position="71"/>
        <end position="544"/>
    </location>
</feature>
<dbReference type="PROSITE" id="PS51257">
    <property type="entry name" value="PROKAR_LIPOPROTEIN"/>
    <property type="match status" value="1"/>
</dbReference>
<dbReference type="Pfam" id="PF07969">
    <property type="entry name" value="Amidohydro_3"/>
    <property type="match status" value="1"/>
</dbReference>
<dbReference type="PANTHER" id="PTHR22642:SF2">
    <property type="entry name" value="PROTEIN LONG AFTER FAR-RED 3"/>
    <property type="match status" value="1"/>
</dbReference>
<keyword evidence="2" id="KW-0378">Hydrolase</keyword>
<sequence length="547" mass="61078">MKYLVVVPVLILNFIFLSCNPQEQVDLLVTNAKAYTVDEDFSIAEAFAVTDGKIIEVGTTAELMSKYSAAEVINAEGKTILPGLIDAHAHLYNLGLKLARVDLDATVSYEDVINRIQVFQKKYPETKYIIGRGWDQNDWDIQEFPTKDTLDLLFPDIPVALTRIDGHAMIVNQAALDKAGIDESTEIFGGEIQKKEGKLTGILIDNPMSVIKATFPEVDKEAQTRALKSAEDIAISLGLTSLVDAGLNADVIHLINDLHEQNELKLRIYAMLSNTEENISEFLDSGILKTDRLNVRSIKVYADGALGSRGAVLKEPYSDLDHHFGSMIIDLDDFQKLAKRIHGSEFQMNTHAIGDSANYVVLKTYEELLKKDSDKRWRVEHAQVMDESDFKYFDGENIIPSVQPTHATSDMYWAEDRLGAERIGGAYAYKTLLEYAGKVALGTDFPIENVNPFLTFYAAVARKDLKGYPEGGFNADEKLSREQTLKGMTIWAAYANFEENEKGSLEAGKFADFIIVDKNPMEIEESEIPDIKVLSTFIDGEQVFELN</sequence>
<keyword evidence="3" id="KW-1185">Reference proteome</keyword>
<dbReference type="EMBL" id="JAAIKD010000004">
    <property type="protein sequence ID" value="NEV94181.1"/>
    <property type="molecule type" value="Genomic_DNA"/>
</dbReference>
<accession>A0A6B3R9B0</accession>
<evidence type="ECO:0000313" key="3">
    <source>
        <dbReference type="Proteomes" id="UP000478505"/>
    </source>
</evidence>
<proteinExistence type="predicted"/>
<dbReference type="GO" id="GO:0016810">
    <property type="term" value="F:hydrolase activity, acting on carbon-nitrogen (but not peptide) bonds"/>
    <property type="evidence" value="ECO:0007669"/>
    <property type="project" value="InterPro"/>
</dbReference>
<protein>
    <submittedName>
        <fullName evidence="2">Amidohydrolase</fullName>
    </submittedName>
</protein>
<dbReference type="InterPro" id="IPR033932">
    <property type="entry name" value="YtcJ-like"/>
</dbReference>
<dbReference type="InterPro" id="IPR013108">
    <property type="entry name" value="Amidohydro_3"/>
</dbReference>
<dbReference type="SUPFAM" id="SSF51338">
    <property type="entry name" value="Composite domain of metallo-dependent hydrolases"/>
    <property type="match status" value="1"/>
</dbReference>
<dbReference type="InterPro" id="IPR011059">
    <property type="entry name" value="Metal-dep_hydrolase_composite"/>
</dbReference>
<dbReference type="PANTHER" id="PTHR22642">
    <property type="entry name" value="IMIDAZOLONEPROPIONASE"/>
    <property type="match status" value="1"/>
</dbReference>
<dbReference type="RefSeq" id="WP_164004904.1">
    <property type="nucleotide sequence ID" value="NZ_JAAIKD010000004.1"/>
</dbReference>
<evidence type="ECO:0000259" key="1">
    <source>
        <dbReference type="Pfam" id="PF07969"/>
    </source>
</evidence>
<dbReference type="AlphaFoldDB" id="A0A6B3R9B0"/>
<gene>
    <name evidence="2" type="ORF">G3567_08500</name>
</gene>
<dbReference type="Gene3D" id="2.30.40.10">
    <property type="entry name" value="Urease, subunit C, domain 1"/>
    <property type="match status" value="1"/>
</dbReference>
<evidence type="ECO:0000313" key="2">
    <source>
        <dbReference type="EMBL" id="NEV94181.1"/>
    </source>
</evidence>
<dbReference type="Gene3D" id="3.10.310.70">
    <property type="match status" value="1"/>
</dbReference>
<dbReference type="SUPFAM" id="SSF51556">
    <property type="entry name" value="Metallo-dependent hydrolases"/>
    <property type="match status" value="1"/>
</dbReference>
<dbReference type="CDD" id="cd01300">
    <property type="entry name" value="YtcJ_like"/>
    <property type="match status" value="1"/>
</dbReference>